<reference evidence="4" key="1">
    <citation type="submission" date="2025-08" db="UniProtKB">
        <authorList>
            <consortium name="RefSeq"/>
        </authorList>
    </citation>
    <scope>IDENTIFICATION</scope>
</reference>
<evidence type="ECO:0000313" key="3">
    <source>
        <dbReference type="Proteomes" id="UP000079169"/>
    </source>
</evidence>
<feature type="chain" id="PRO_5018239427" evidence="2">
    <location>
        <begin position="26"/>
        <end position="205"/>
    </location>
</feature>
<dbReference type="Proteomes" id="UP000079169">
    <property type="component" value="Unplaced"/>
</dbReference>
<keyword evidence="3" id="KW-1185">Reference proteome</keyword>
<evidence type="ECO:0000256" key="2">
    <source>
        <dbReference type="SAM" id="SignalP"/>
    </source>
</evidence>
<evidence type="ECO:0000313" key="4">
    <source>
        <dbReference type="RefSeq" id="XP_026686718.1"/>
    </source>
</evidence>
<sequence length="205" mass="22492">MWTDSMERLVKICMLAAFLINLTSALPLSSSSTNTSHPHTFERHRIKRAEDNLADSVGLINSLPLIDIASMIGQADELVKTSTPETEHTSRSGEEPVTIKDEEFRTVITFEEKIGKELSADGISSRPTTQSSPEPTTQSLSSTESLVQVTEDLSPKGKAIPAVNNELLEVEISTMTNDKNNSVQEVVSQDNSTREFSQIEITLSN</sequence>
<evidence type="ECO:0000256" key="1">
    <source>
        <dbReference type="SAM" id="MobiDB-lite"/>
    </source>
</evidence>
<dbReference type="GeneID" id="113471621"/>
<feature type="compositionally biased region" description="Low complexity" evidence="1">
    <location>
        <begin position="127"/>
        <end position="150"/>
    </location>
</feature>
<name>A0A3Q0JHX3_DIACI</name>
<dbReference type="RefSeq" id="XP_026686718.1">
    <property type="nucleotide sequence ID" value="XM_026830917.1"/>
</dbReference>
<dbReference type="KEGG" id="dci:113471621"/>
<feature type="compositionally biased region" description="Basic and acidic residues" evidence="1">
    <location>
        <begin position="85"/>
        <end position="98"/>
    </location>
</feature>
<dbReference type="PaxDb" id="121845-A0A3Q0JHX3"/>
<proteinExistence type="predicted"/>
<organism evidence="3 4">
    <name type="scientific">Diaphorina citri</name>
    <name type="common">Asian citrus psyllid</name>
    <dbReference type="NCBI Taxonomy" id="121845"/>
    <lineage>
        <taxon>Eukaryota</taxon>
        <taxon>Metazoa</taxon>
        <taxon>Ecdysozoa</taxon>
        <taxon>Arthropoda</taxon>
        <taxon>Hexapoda</taxon>
        <taxon>Insecta</taxon>
        <taxon>Pterygota</taxon>
        <taxon>Neoptera</taxon>
        <taxon>Paraneoptera</taxon>
        <taxon>Hemiptera</taxon>
        <taxon>Sternorrhyncha</taxon>
        <taxon>Psylloidea</taxon>
        <taxon>Psyllidae</taxon>
        <taxon>Diaphorininae</taxon>
        <taxon>Diaphorina</taxon>
    </lineage>
</organism>
<feature type="region of interest" description="Disordered" evidence="1">
    <location>
        <begin position="118"/>
        <end position="151"/>
    </location>
</feature>
<accession>A0A3Q0JHX3</accession>
<feature type="region of interest" description="Disordered" evidence="1">
    <location>
        <begin position="177"/>
        <end position="205"/>
    </location>
</feature>
<feature type="region of interest" description="Disordered" evidence="1">
    <location>
        <begin position="79"/>
        <end position="98"/>
    </location>
</feature>
<keyword evidence="2" id="KW-0732">Signal</keyword>
<gene>
    <name evidence="4" type="primary">LOC113471621</name>
</gene>
<dbReference type="AlphaFoldDB" id="A0A3Q0JHX3"/>
<feature type="signal peptide" evidence="2">
    <location>
        <begin position="1"/>
        <end position="25"/>
    </location>
</feature>
<protein>
    <submittedName>
        <fullName evidence="4">Uncharacterized protein LOC113471621</fullName>
    </submittedName>
</protein>